<sequence length="286" mass="31817">ASWTHLVTRNLPFPLANAAFLLPGLAGSDSGVQVQQAPSLVSRRQNELLQLNCSVNQANYYFYWYHQLPGQTALQLLGWFGIDDNHLQEPKQELKERLSGKRDGKVTHLELKSLQQDDSGLYLCASKYTVTPAGTGTQLLVKGRAEPAALLMTPACHGEGATLVCLIQGLPYSWPVSVIWKRDGEVLSEAIATEHERARARAECDFVVASRLRLSATEWASSHEYTCLGRQGEVATKESSFRSTVTTNSPKQCELLYLTAELAQDFLFMLSDSEFPRWFIETKAAH</sequence>
<dbReference type="InterPro" id="IPR036179">
    <property type="entry name" value="Ig-like_dom_sf"/>
</dbReference>
<dbReference type="Ensembl" id="ENSVKKT00000022460.1">
    <property type="protein sequence ID" value="ENSVKKP00000021914.1"/>
    <property type="gene ID" value="ENSVKKG00000014637.1"/>
</dbReference>
<accession>A0A8D2LGC2</accession>
<dbReference type="CDD" id="cd00099">
    <property type="entry name" value="IgV"/>
    <property type="match status" value="1"/>
</dbReference>
<dbReference type="GO" id="GO:0005886">
    <property type="term" value="C:plasma membrane"/>
    <property type="evidence" value="ECO:0007669"/>
    <property type="project" value="TreeGrafter"/>
</dbReference>
<dbReference type="SMART" id="SM00406">
    <property type="entry name" value="IGv"/>
    <property type="match status" value="1"/>
</dbReference>
<dbReference type="PROSITE" id="PS50835">
    <property type="entry name" value="IG_LIKE"/>
    <property type="match status" value="2"/>
</dbReference>
<dbReference type="GO" id="GO:0002376">
    <property type="term" value="P:immune system process"/>
    <property type="evidence" value="ECO:0007669"/>
    <property type="project" value="UniProtKB-KW"/>
</dbReference>
<dbReference type="InterPro" id="IPR003597">
    <property type="entry name" value="Ig_C1-set"/>
</dbReference>
<reference evidence="5" key="2">
    <citation type="submission" date="2025-09" db="UniProtKB">
        <authorList>
            <consortium name="Ensembl"/>
        </authorList>
    </citation>
    <scope>IDENTIFICATION</scope>
</reference>
<dbReference type="InterPro" id="IPR050413">
    <property type="entry name" value="TCR_beta_variable"/>
</dbReference>
<dbReference type="AlphaFoldDB" id="A0A8D2LGC2"/>
<feature type="signal peptide" evidence="3">
    <location>
        <begin position="1"/>
        <end position="18"/>
    </location>
</feature>
<keyword evidence="2" id="KW-0391">Immunity</keyword>
<feature type="domain" description="Ig-like" evidence="4">
    <location>
        <begin position="147"/>
        <end position="246"/>
    </location>
</feature>
<keyword evidence="6" id="KW-1185">Reference proteome</keyword>
<dbReference type="Pfam" id="PF07654">
    <property type="entry name" value="C1-set"/>
    <property type="match status" value="1"/>
</dbReference>
<name>A0A8D2LGC2_VARKO</name>
<dbReference type="OMA" id="WASSHEY"/>
<dbReference type="SUPFAM" id="SSF48726">
    <property type="entry name" value="Immunoglobulin"/>
    <property type="match status" value="2"/>
</dbReference>
<dbReference type="SMART" id="SM00409">
    <property type="entry name" value="IG"/>
    <property type="match status" value="2"/>
</dbReference>
<evidence type="ECO:0000256" key="2">
    <source>
        <dbReference type="ARBA" id="ARBA00022859"/>
    </source>
</evidence>
<dbReference type="InterPro" id="IPR013783">
    <property type="entry name" value="Ig-like_fold"/>
</dbReference>
<dbReference type="Proteomes" id="UP000694545">
    <property type="component" value="Unplaced"/>
</dbReference>
<dbReference type="PANTHER" id="PTHR23268">
    <property type="entry name" value="T-CELL RECEPTOR BETA CHAIN"/>
    <property type="match status" value="1"/>
</dbReference>
<proteinExistence type="predicted"/>
<evidence type="ECO:0000313" key="5">
    <source>
        <dbReference type="Ensembl" id="ENSVKKP00000021914.1"/>
    </source>
</evidence>
<feature type="chain" id="PRO_5034959926" description="Ig-like domain-containing protein" evidence="3">
    <location>
        <begin position="19"/>
        <end position="286"/>
    </location>
</feature>
<keyword evidence="1 3" id="KW-0732">Signal</keyword>
<dbReference type="InterPro" id="IPR007110">
    <property type="entry name" value="Ig-like_dom"/>
</dbReference>
<evidence type="ECO:0000256" key="3">
    <source>
        <dbReference type="SAM" id="SignalP"/>
    </source>
</evidence>
<organism evidence="5 6">
    <name type="scientific">Varanus komodoensis</name>
    <name type="common">Komodo dragon</name>
    <dbReference type="NCBI Taxonomy" id="61221"/>
    <lineage>
        <taxon>Eukaryota</taxon>
        <taxon>Metazoa</taxon>
        <taxon>Chordata</taxon>
        <taxon>Craniata</taxon>
        <taxon>Vertebrata</taxon>
        <taxon>Euteleostomi</taxon>
        <taxon>Lepidosauria</taxon>
        <taxon>Squamata</taxon>
        <taxon>Bifurcata</taxon>
        <taxon>Unidentata</taxon>
        <taxon>Episquamata</taxon>
        <taxon>Toxicofera</taxon>
        <taxon>Anguimorpha</taxon>
        <taxon>Paleoanguimorpha</taxon>
        <taxon>Varanoidea</taxon>
        <taxon>Varanidae</taxon>
        <taxon>Varanus</taxon>
    </lineage>
</organism>
<evidence type="ECO:0000256" key="1">
    <source>
        <dbReference type="ARBA" id="ARBA00022729"/>
    </source>
</evidence>
<dbReference type="GO" id="GO:0007166">
    <property type="term" value="P:cell surface receptor signaling pathway"/>
    <property type="evidence" value="ECO:0007669"/>
    <property type="project" value="TreeGrafter"/>
</dbReference>
<feature type="domain" description="Ig-like" evidence="4">
    <location>
        <begin position="23"/>
        <end position="142"/>
    </location>
</feature>
<dbReference type="Pfam" id="PF07686">
    <property type="entry name" value="V-set"/>
    <property type="match status" value="1"/>
</dbReference>
<protein>
    <recommendedName>
        <fullName evidence="4">Ig-like domain-containing protein</fullName>
    </recommendedName>
</protein>
<evidence type="ECO:0000259" key="4">
    <source>
        <dbReference type="PROSITE" id="PS50835"/>
    </source>
</evidence>
<evidence type="ECO:0000313" key="6">
    <source>
        <dbReference type="Proteomes" id="UP000694545"/>
    </source>
</evidence>
<reference evidence="5" key="1">
    <citation type="submission" date="2025-08" db="UniProtKB">
        <authorList>
            <consortium name="Ensembl"/>
        </authorList>
    </citation>
    <scope>IDENTIFICATION</scope>
</reference>
<dbReference type="Gene3D" id="2.60.40.10">
    <property type="entry name" value="Immunoglobulins"/>
    <property type="match status" value="2"/>
</dbReference>
<dbReference type="InterPro" id="IPR013106">
    <property type="entry name" value="Ig_V-set"/>
</dbReference>
<dbReference type="InterPro" id="IPR003599">
    <property type="entry name" value="Ig_sub"/>
</dbReference>